<reference evidence="1 2" key="1">
    <citation type="journal article" date="2022" name="Allergy">
        <title>Genome assembly and annotation of Periplaneta americana reveal a comprehensive cockroach allergen profile.</title>
        <authorList>
            <person name="Wang L."/>
            <person name="Xiong Q."/>
            <person name="Saelim N."/>
            <person name="Wang L."/>
            <person name="Nong W."/>
            <person name="Wan A.T."/>
            <person name="Shi M."/>
            <person name="Liu X."/>
            <person name="Cao Q."/>
            <person name="Hui J.H.L."/>
            <person name="Sookrung N."/>
            <person name="Leung T.F."/>
            <person name="Tungtrongchitr A."/>
            <person name="Tsui S.K.W."/>
        </authorList>
    </citation>
    <scope>NUCLEOTIDE SEQUENCE [LARGE SCALE GENOMIC DNA]</scope>
    <source>
        <strain evidence="1">PWHHKU_190912</strain>
    </source>
</reference>
<comment type="caution">
    <text evidence="1">The sequence shown here is derived from an EMBL/GenBank/DDBJ whole genome shotgun (WGS) entry which is preliminary data.</text>
</comment>
<name>A0ABQ8T5B3_PERAM</name>
<gene>
    <name evidence="1" type="ORF">ANN_10712</name>
</gene>
<accession>A0ABQ8T5B3</accession>
<protein>
    <submittedName>
        <fullName evidence="1">Uncharacterized protein</fullName>
    </submittedName>
</protein>
<organism evidence="1 2">
    <name type="scientific">Periplaneta americana</name>
    <name type="common">American cockroach</name>
    <name type="synonym">Blatta americana</name>
    <dbReference type="NCBI Taxonomy" id="6978"/>
    <lineage>
        <taxon>Eukaryota</taxon>
        <taxon>Metazoa</taxon>
        <taxon>Ecdysozoa</taxon>
        <taxon>Arthropoda</taxon>
        <taxon>Hexapoda</taxon>
        <taxon>Insecta</taxon>
        <taxon>Pterygota</taxon>
        <taxon>Neoptera</taxon>
        <taxon>Polyneoptera</taxon>
        <taxon>Dictyoptera</taxon>
        <taxon>Blattodea</taxon>
        <taxon>Blattoidea</taxon>
        <taxon>Blattidae</taxon>
        <taxon>Blattinae</taxon>
        <taxon>Periplaneta</taxon>
    </lineage>
</organism>
<evidence type="ECO:0000313" key="1">
    <source>
        <dbReference type="EMBL" id="KAJ4440865.1"/>
    </source>
</evidence>
<evidence type="ECO:0000313" key="2">
    <source>
        <dbReference type="Proteomes" id="UP001148838"/>
    </source>
</evidence>
<proteinExistence type="predicted"/>
<dbReference type="Proteomes" id="UP001148838">
    <property type="component" value="Unassembled WGS sequence"/>
</dbReference>
<dbReference type="EMBL" id="JAJSOF020000015">
    <property type="protein sequence ID" value="KAJ4440865.1"/>
    <property type="molecule type" value="Genomic_DNA"/>
</dbReference>
<sequence>MVVEKRKQANLKFLQDPVEANRDNYFNERREASRTLRNKKGHYLKEKLDEVETNSMNKNIRDLYEGIKEFKNEYYTRYNSCWKRIEAWEWFIQSRWGGAGVKEGVRLELSPPTSEEQGGGKDKSDRGLVRVEFKTLDDKIAVMRNKNKLKGEDCYIDADLTKQEREIQQALRTRAREERGKGNIVKFSYQKLLINDKWVNW</sequence>
<keyword evidence="2" id="KW-1185">Reference proteome</keyword>